<keyword evidence="2" id="KW-1185">Reference proteome</keyword>
<comment type="caution">
    <text evidence="1">The sequence shown here is derived from an EMBL/GenBank/DDBJ whole genome shotgun (WGS) entry which is preliminary data.</text>
</comment>
<sequence>MTVGDGTKPWRVIFAGDVVVTAADPGGRHFSFGRDCPRPLADLTPLRRFEFA</sequence>
<name>A0ABU5XMC6_9MYCO</name>
<dbReference type="EMBL" id="JAYJJR010000016">
    <property type="protein sequence ID" value="MEB3023422.1"/>
    <property type="molecule type" value="Genomic_DNA"/>
</dbReference>
<reference evidence="1 2" key="1">
    <citation type="submission" date="2023-12" db="EMBL/GenBank/DDBJ databases">
        <title>Description of new species of Mycobacterium terrae complex isolated from sewage at the Sao Paulo Zoological Park Foundation in Brazil.</title>
        <authorList>
            <person name="Romagnoli C.L."/>
            <person name="Conceicao E.C."/>
            <person name="Machado E."/>
            <person name="Barreto L.B.P.F."/>
            <person name="Sharma A."/>
            <person name="Silva N.M."/>
            <person name="Marques L.E."/>
            <person name="Juliana M.A."/>
            <person name="Lourenco M.C.S."/>
            <person name="Digiampietri L.A."/>
            <person name="Suffys P.N."/>
            <person name="Viana-Niero C."/>
        </authorList>
    </citation>
    <scope>NUCLEOTIDE SEQUENCE [LARGE SCALE GENOMIC DNA]</scope>
    <source>
        <strain evidence="1 2">MYC098</strain>
    </source>
</reference>
<evidence type="ECO:0000313" key="1">
    <source>
        <dbReference type="EMBL" id="MEB3023422.1"/>
    </source>
</evidence>
<dbReference type="RefSeq" id="WP_329780421.1">
    <property type="nucleotide sequence ID" value="NZ_JAYJJR010000016.1"/>
</dbReference>
<protein>
    <submittedName>
        <fullName evidence="1">Uncharacterized protein</fullName>
    </submittedName>
</protein>
<organism evidence="1 2">
    <name type="scientific">[Mycobacterium] crassicus</name>
    <dbReference type="NCBI Taxonomy" id="2872309"/>
    <lineage>
        <taxon>Bacteria</taxon>
        <taxon>Bacillati</taxon>
        <taxon>Actinomycetota</taxon>
        <taxon>Actinomycetes</taxon>
        <taxon>Mycobacteriales</taxon>
        <taxon>Mycobacteriaceae</taxon>
        <taxon>Mycolicibacter</taxon>
    </lineage>
</organism>
<dbReference type="Proteomes" id="UP001299596">
    <property type="component" value="Unassembled WGS sequence"/>
</dbReference>
<gene>
    <name evidence="1" type="ORF">K6T79_20570</name>
</gene>
<proteinExistence type="predicted"/>
<evidence type="ECO:0000313" key="2">
    <source>
        <dbReference type="Proteomes" id="UP001299596"/>
    </source>
</evidence>
<accession>A0ABU5XMC6</accession>